<dbReference type="STRING" id="153496.A0U89_09320"/>
<sequence>MRLAAFLLGAASSVAAAEAAPLIPHVAHYDLSLVQIRSGNAVGASGDVSYHVEDMCDAWSMQQHLALHVTDREGEDSDTVSDYATLESKDGQRLIFTTTQNVDGTMQSHVEGQADRLRDGRILVHFRAPEDKSLTLPRGTLFPLEHTQAILSAARQGKRQVAPLLFDGTSDDGAFYTFVTIRNWAQYNEGAFRASLAHVPAAQVHVAFFSMKPDSITPDFELSARYFDNGLSDKLRMDFGDFVMDGAMRDLTLLPAAHCPH</sequence>
<evidence type="ECO:0000313" key="1">
    <source>
        <dbReference type="EMBL" id="AOX17301.1"/>
    </source>
</evidence>
<dbReference type="EMBL" id="CP014674">
    <property type="protein sequence ID" value="AOX17301.1"/>
    <property type="molecule type" value="Genomic_DNA"/>
</dbReference>
<dbReference type="InterPro" id="IPR015000">
    <property type="entry name" value="EipB-like"/>
</dbReference>
<proteinExistence type="predicted"/>
<dbReference type="AlphaFoldDB" id="A0A1D8UUK0"/>
<evidence type="ECO:0000313" key="2">
    <source>
        <dbReference type="Proteomes" id="UP000179145"/>
    </source>
</evidence>
<name>A0A1D8UUK0_9PROT</name>
<gene>
    <name evidence="1" type="ORF">A0U89_09320</name>
</gene>
<dbReference type="eggNOG" id="ENOG502ZXPR">
    <property type="taxonomic scope" value="Bacteria"/>
</dbReference>
<accession>A0A1D8UUK0</accession>
<protein>
    <submittedName>
        <fullName evidence="1">Uncharacterized protein</fullName>
    </submittedName>
</protein>
<organism evidence="1 2">
    <name type="scientific">Kozakia baliensis</name>
    <dbReference type="NCBI Taxonomy" id="153496"/>
    <lineage>
        <taxon>Bacteria</taxon>
        <taxon>Pseudomonadati</taxon>
        <taxon>Pseudomonadota</taxon>
        <taxon>Alphaproteobacteria</taxon>
        <taxon>Acetobacterales</taxon>
        <taxon>Acetobacteraceae</taxon>
        <taxon>Kozakia</taxon>
    </lineage>
</organism>
<dbReference type="Pfam" id="PF08904">
    <property type="entry name" value="EipB_like"/>
    <property type="match status" value="1"/>
</dbReference>
<reference evidence="1 2" key="1">
    <citation type="journal article" date="2016" name="Microb. Cell Fact.">
        <title>Dissection of exopolysaccharide biosynthesis in Kozakia baliensis.</title>
        <authorList>
            <person name="Brandt J.U."/>
            <person name="Jakob F."/>
            <person name="Behr J."/>
            <person name="Geissler A.J."/>
            <person name="Vogel R.F."/>
        </authorList>
    </citation>
    <scope>NUCLEOTIDE SEQUENCE [LARGE SCALE GENOMIC DNA]</scope>
    <source>
        <strain evidence="1 2">DSM 14400</strain>
    </source>
</reference>
<dbReference type="KEGG" id="kba:A0U89_09320"/>
<dbReference type="Proteomes" id="UP000179145">
    <property type="component" value="Chromosome"/>
</dbReference>
<keyword evidence="2" id="KW-1185">Reference proteome</keyword>